<evidence type="ECO:0000313" key="3">
    <source>
        <dbReference type="Proteomes" id="UP000271222"/>
    </source>
</evidence>
<gene>
    <name evidence="2" type="ORF">EGA29_20005</name>
</gene>
<reference evidence="2 3" key="1">
    <citation type="submission" date="2018-10" db="EMBL/GenBank/DDBJ databases">
        <title>Draft Genome Sequence of Ralstonia pseudosolanacearum (R. solanacearum phylotype I) Strain Tg03 Isolated from Luffa cylindrica in China.</title>
        <authorList>
            <person name="Yuan G.-Q."/>
            <person name="Li Q.-Q."/>
            <person name="Zhang Y.-W."/>
        </authorList>
    </citation>
    <scope>NUCLEOTIDE SEQUENCE [LARGE SCALE GENOMIC DNA]</scope>
    <source>
        <strain evidence="2 3">Tg03</strain>
    </source>
</reference>
<evidence type="ECO:0000313" key="2">
    <source>
        <dbReference type="EMBL" id="RNM03052.1"/>
    </source>
</evidence>
<dbReference type="Proteomes" id="UP000271222">
    <property type="component" value="Unassembled WGS sequence"/>
</dbReference>
<feature type="region of interest" description="Disordered" evidence="1">
    <location>
        <begin position="1"/>
        <end position="23"/>
    </location>
</feature>
<dbReference type="AlphaFoldDB" id="A0A454TLR1"/>
<dbReference type="RefSeq" id="WP_123203770.1">
    <property type="nucleotide sequence ID" value="NZ_RJTL01000038.1"/>
</dbReference>
<sequence length="109" mass="12183">MTENNQTKAVRRGRRPAVGIDEQIADAEKKLQELKDRKRQEERANAEKNRKAIGELLKGERLDSVDVEDWKKHMPKIKALFGLTDASVSEKPAGGKSASDSPRQEEATA</sequence>
<dbReference type="EMBL" id="RJTL01000038">
    <property type="protein sequence ID" value="RNM03052.1"/>
    <property type="molecule type" value="Genomic_DNA"/>
</dbReference>
<dbReference type="OrthoDB" id="9132226at2"/>
<organism evidence="2 3">
    <name type="scientific">Ralstonia pseudosolanacearum</name>
    <dbReference type="NCBI Taxonomy" id="1310165"/>
    <lineage>
        <taxon>Bacteria</taxon>
        <taxon>Pseudomonadati</taxon>
        <taxon>Pseudomonadota</taxon>
        <taxon>Betaproteobacteria</taxon>
        <taxon>Burkholderiales</taxon>
        <taxon>Burkholderiaceae</taxon>
        <taxon>Ralstonia</taxon>
        <taxon>Ralstonia solanacearum species complex</taxon>
    </lineage>
</organism>
<name>A0A454TLR1_9RALS</name>
<comment type="caution">
    <text evidence="2">The sequence shown here is derived from an EMBL/GenBank/DDBJ whole genome shotgun (WGS) entry which is preliminary data.</text>
</comment>
<feature type="region of interest" description="Disordered" evidence="1">
    <location>
        <begin position="84"/>
        <end position="109"/>
    </location>
</feature>
<accession>A0A454TLR1</accession>
<evidence type="ECO:0000256" key="1">
    <source>
        <dbReference type="SAM" id="MobiDB-lite"/>
    </source>
</evidence>
<protein>
    <submittedName>
        <fullName evidence="2">Uncharacterized protein</fullName>
    </submittedName>
</protein>
<proteinExistence type="predicted"/>